<reference evidence="1" key="1">
    <citation type="journal article" date="2014" name="Front. Microbiol.">
        <title>High frequency of phylogenetically diverse reductive dehalogenase-homologous genes in deep subseafloor sedimentary metagenomes.</title>
        <authorList>
            <person name="Kawai M."/>
            <person name="Futagami T."/>
            <person name="Toyoda A."/>
            <person name="Takaki Y."/>
            <person name="Nishi S."/>
            <person name="Hori S."/>
            <person name="Arai W."/>
            <person name="Tsubouchi T."/>
            <person name="Morono Y."/>
            <person name="Uchiyama I."/>
            <person name="Ito T."/>
            <person name="Fujiyama A."/>
            <person name="Inagaki F."/>
            <person name="Takami H."/>
        </authorList>
    </citation>
    <scope>NUCLEOTIDE SEQUENCE</scope>
    <source>
        <strain evidence="1">Expedition CK06-06</strain>
    </source>
</reference>
<comment type="caution">
    <text evidence="1">The sequence shown here is derived from an EMBL/GenBank/DDBJ whole genome shotgun (WGS) entry which is preliminary data.</text>
</comment>
<proteinExistence type="predicted"/>
<gene>
    <name evidence="1" type="ORF">S12H4_59684</name>
</gene>
<name>X1UJW1_9ZZZZ</name>
<feature type="non-terminal residue" evidence="1">
    <location>
        <position position="154"/>
    </location>
</feature>
<organism evidence="1">
    <name type="scientific">marine sediment metagenome</name>
    <dbReference type="NCBI Taxonomy" id="412755"/>
    <lineage>
        <taxon>unclassified sequences</taxon>
        <taxon>metagenomes</taxon>
        <taxon>ecological metagenomes</taxon>
    </lineage>
</organism>
<accession>X1UJW1</accession>
<protein>
    <submittedName>
        <fullName evidence="1">Uncharacterized protein</fullName>
    </submittedName>
</protein>
<dbReference type="EMBL" id="BARW01039071">
    <property type="protein sequence ID" value="GAJ17743.1"/>
    <property type="molecule type" value="Genomic_DNA"/>
</dbReference>
<evidence type="ECO:0000313" key="1">
    <source>
        <dbReference type="EMBL" id="GAJ17743.1"/>
    </source>
</evidence>
<dbReference type="AlphaFoldDB" id="X1UJW1"/>
<sequence>IKPIKLPDSIGVMDLTLVDRTGPTTFTEEPIDTDAEIDAPEKLRETTTFSVIFSPSGKLLMHEVRVRNRNGRRDGATPLSLDDVFNTEAQVTHPTDPYGMFYQDDYPLAPLRLGQEYSRRSFIIYSRLEFKQAYKAGRAWSDYLARLVPEAIYI</sequence>
<feature type="non-terminal residue" evidence="1">
    <location>
        <position position="1"/>
    </location>
</feature>